<dbReference type="Proteomes" id="UP000054995">
    <property type="component" value="Unassembled WGS sequence"/>
</dbReference>
<evidence type="ECO:0000313" key="2">
    <source>
        <dbReference type="Proteomes" id="UP000054995"/>
    </source>
</evidence>
<gene>
    <name evidence="1" type="ORF">T4D_15748</name>
</gene>
<organism evidence="1 2">
    <name type="scientific">Trichinella pseudospiralis</name>
    <name type="common">Parasitic roundworm</name>
    <dbReference type="NCBI Taxonomy" id="6337"/>
    <lineage>
        <taxon>Eukaryota</taxon>
        <taxon>Metazoa</taxon>
        <taxon>Ecdysozoa</taxon>
        <taxon>Nematoda</taxon>
        <taxon>Enoplea</taxon>
        <taxon>Dorylaimia</taxon>
        <taxon>Trichinellida</taxon>
        <taxon>Trichinellidae</taxon>
        <taxon>Trichinella</taxon>
    </lineage>
</organism>
<keyword evidence="2" id="KW-1185">Reference proteome</keyword>
<proteinExistence type="predicted"/>
<protein>
    <submittedName>
        <fullName evidence="1">Uncharacterized protein</fullName>
    </submittedName>
</protein>
<accession>A0A0V1FNW6</accession>
<sequence length="44" mass="4721">MALQQAVETVYSQNYKHTKENDLSAAPSSSTAIPSANGYFTAID</sequence>
<dbReference type="EMBL" id="JYDT01000051">
    <property type="protein sequence ID" value="KRY87722.1"/>
    <property type="molecule type" value="Genomic_DNA"/>
</dbReference>
<name>A0A0V1FNW6_TRIPS</name>
<comment type="caution">
    <text evidence="1">The sequence shown here is derived from an EMBL/GenBank/DDBJ whole genome shotgun (WGS) entry which is preliminary data.</text>
</comment>
<evidence type="ECO:0000313" key="1">
    <source>
        <dbReference type="EMBL" id="KRY87722.1"/>
    </source>
</evidence>
<reference evidence="1 2" key="1">
    <citation type="submission" date="2015-01" db="EMBL/GenBank/DDBJ databases">
        <title>Evolution of Trichinella species and genotypes.</title>
        <authorList>
            <person name="Korhonen P.K."/>
            <person name="Edoardo P."/>
            <person name="Giuseppe L.R."/>
            <person name="Gasser R.B."/>
        </authorList>
    </citation>
    <scope>NUCLEOTIDE SEQUENCE [LARGE SCALE GENOMIC DNA]</scope>
    <source>
        <strain evidence="1">ISS470</strain>
    </source>
</reference>